<feature type="domain" description="FAD synthase middle" evidence="1">
    <location>
        <begin position="18"/>
        <end position="82"/>
    </location>
</feature>
<protein>
    <recommendedName>
        <fullName evidence="1">FAD synthase middle domain-containing protein</fullName>
    </recommendedName>
</protein>
<dbReference type="InterPro" id="IPR056596">
    <property type="entry name" value="FLAD1_M"/>
</dbReference>
<keyword evidence="3" id="KW-1185">Reference proteome</keyword>
<organism evidence="2 3">
    <name type="scientific">Monoraphidium neglectum</name>
    <dbReference type="NCBI Taxonomy" id="145388"/>
    <lineage>
        <taxon>Eukaryota</taxon>
        <taxon>Viridiplantae</taxon>
        <taxon>Chlorophyta</taxon>
        <taxon>core chlorophytes</taxon>
        <taxon>Chlorophyceae</taxon>
        <taxon>CS clade</taxon>
        <taxon>Sphaeropleales</taxon>
        <taxon>Selenastraceae</taxon>
        <taxon>Monoraphidium</taxon>
    </lineage>
</organism>
<evidence type="ECO:0000313" key="3">
    <source>
        <dbReference type="Proteomes" id="UP000054498"/>
    </source>
</evidence>
<accession>A0A0D2LXT5</accession>
<name>A0A0D2LXT5_9CHLO</name>
<dbReference type="KEGG" id="mng:MNEG_13647"/>
<proteinExistence type="predicted"/>
<reference evidence="2 3" key="1">
    <citation type="journal article" date="2013" name="BMC Genomics">
        <title>Reconstruction of the lipid metabolism for the microalga Monoraphidium neglectum from its genome sequence reveals characteristics suitable for biofuel production.</title>
        <authorList>
            <person name="Bogen C."/>
            <person name="Al-Dilaimi A."/>
            <person name="Albersmeier A."/>
            <person name="Wichmann J."/>
            <person name="Grundmann M."/>
            <person name="Rupp O."/>
            <person name="Lauersen K.J."/>
            <person name="Blifernez-Klassen O."/>
            <person name="Kalinowski J."/>
            <person name="Goesmann A."/>
            <person name="Mussgnug J.H."/>
            <person name="Kruse O."/>
        </authorList>
    </citation>
    <scope>NUCLEOTIDE SEQUENCE [LARGE SCALE GENOMIC DNA]</scope>
    <source>
        <strain evidence="2 3">SAG 48.87</strain>
    </source>
</reference>
<dbReference type="RefSeq" id="XP_013893336.1">
    <property type="nucleotide sequence ID" value="XM_014037882.1"/>
</dbReference>
<evidence type="ECO:0000259" key="1">
    <source>
        <dbReference type="Pfam" id="PF24102"/>
    </source>
</evidence>
<dbReference type="EMBL" id="KK104175">
    <property type="protein sequence ID" value="KIY94316.1"/>
    <property type="molecule type" value="Genomic_DNA"/>
</dbReference>
<sequence length="99" mass="10734">MATLNPFGNRVFRLDLYDEAAVAPLLDTLAGEWGGEVAIGSYPVTNQPDGARLLLTLESKRTDSLTPAAERLKELLPEGALIGEQRDVTRLTLDSVKNP</sequence>
<dbReference type="STRING" id="145388.A0A0D2LXT5"/>
<gene>
    <name evidence="2" type="ORF">MNEG_13647</name>
</gene>
<dbReference type="Pfam" id="PF24102">
    <property type="entry name" value="FLAD1_M"/>
    <property type="match status" value="1"/>
</dbReference>
<dbReference type="GeneID" id="25731130"/>
<dbReference type="Proteomes" id="UP000054498">
    <property type="component" value="Unassembled WGS sequence"/>
</dbReference>
<evidence type="ECO:0000313" key="2">
    <source>
        <dbReference type="EMBL" id="KIY94316.1"/>
    </source>
</evidence>
<dbReference type="AlphaFoldDB" id="A0A0D2LXT5"/>